<reference evidence="3" key="1">
    <citation type="journal article" date="2011" name="Proc. Natl. Acad. Sci. U.S.A.">
        <title>Obligate biotrophy features unraveled by the genomic analysis of rust fungi.</title>
        <authorList>
            <person name="Duplessis S."/>
            <person name="Cuomo C.A."/>
            <person name="Lin Y.-C."/>
            <person name="Aerts A."/>
            <person name="Tisserant E."/>
            <person name="Veneault-Fourrey C."/>
            <person name="Joly D.L."/>
            <person name="Hacquard S."/>
            <person name="Amselem J."/>
            <person name="Cantarel B.L."/>
            <person name="Chiu R."/>
            <person name="Coutinho P.M."/>
            <person name="Feau N."/>
            <person name="Field M."/>
            <person name="Frey P."/>
            <person name="Gelhaye E."/>
            <person name="Goldberg J."/>
            <person name="Grabherr M.G."/>
            <person name="Kodira C.D."/>
            <person name="Kohler A."/>
            <person name="Kuees U."/>
            <person name="Lindquist E.A."/>
            <person name="Lucas S.M."/>
            <person name="Mago R."/>
            <person name="Mauceli E."/>
            <person name="Morin E."/>
            <person name="Murat C."/>
            <person name="Pangilinan J.L."/>
            <person name="Park R."/>
            <person name="Pearson M."/>
            <person name="Quesneville H."/>
            <person name="Rouhier N."/>
            <person name="Sakthikumar S."/>
            <person name="Salamov A.A."/>
            <person name="Schmutz J."/>
            <person name="Selles B."/>
            <person name="Shapiro H."/>
            <person name="Tanguay P."/>
            <person name="Tuskan G.A."/>
            <person name="Henrissat B."/>
            <person name="Van de Peer Y."/>
            <person name="Rouze P."/>
            <person name="Ellis J.G."/>
            <person name="Dodds P.N."/>
            <person name="Schein J.E."/>
            <person name="Zhong S."/>
            <person name="Hamelin R.C."/>
            <person name="Grigoriev I.V."/>
            <person name="Szabo L.J."/>
            <person name="Martin F."/>
        </authorList>
    </citation>
    <scope>NUCLEOTIDE SEQUENCE [LARGE SCALE GENOMIC DNA]</scope>
    <source>
        <strain evidence="3">98AG31 / pathotype 3-4-7</strain>
    </source>
</reference>
<keyword evidence="1" id="KW-0472">Membrane</keyword>
<gene>
    <name evidence="2" type="ORF">MELLADRAFT_95733</name>
</gene>
<dbReference type="Proteomes" id="UP000001072">
    <property type="component" value="Unassembled WGS sequence"/>
</dbReference>
<keyword evidence="3" id="KW-1185">Reference proteome</keyword>
<evidence type="ECO:0000313" key="3">
    <source>
        <dbReference type="Proteomes" id="UP000001072"/>
    </source>
</evidence>
<dbReference type="GeneID" id="18937343"/>
<feature type="transmembrane region" description="Helical" evidence="1">
    <location>
        <begin position="214"/>
        <end position="236"/>
    </location>
</feature>
<keyword evidence="1" id="KW-0812">Transmembrane</keyword>
<evidence type="ECO:0000313" key="2">
    <source>
        <dbReference type="EMBL" id="EGF98388.1"/>
    </source>
</evidence>
<organism evidence="3">
    <name type="scientific">Melampsora larici-populina (strain 98AG31 / pathotype 3-4-7)</name>
    <name type="common">Poplar leaf rust fungus</name>
    <dbReference type="NCBI Taxonomy" id="747676"/>
    <lineage>
        <taxon>Eukaryota</taxon>
        <taxon>Fungi</taxon>
        <taxon>Dikarya</taxon>
        <taxon>Basidiomycota</taxon>
        <taxon>Pucciniomycotina</taxon>
        <taxon>Pucciniomycetes</taxon>
        <taxon>Pucciniales</taxon>
        <taxon>Melampsoraceae</taxon>
        <taxon>Melampsora</taxon>
    </lineage>
</organism>
<dbReference type="RefSeq" id="XP_007418359.1">
    <property type="nucleotide sequence ID" value="XM_007418297.1"/>
</dbReference>
<dbReference type="HOGENOM" id="CLU_052202_0_0_1"/>
<evidence type="ECO:0000256" key="1">
    <source>
        <dbReference type="SAM" id="Phobius"/>
    </source>
</evidence>
<dbReference type="AlphaFoldDB" id="F4SAE8"/>
<feature type="transmembrane region" description="Helical" evidence="1">
    <location>
        <begin position="291"/>
        <end position="314"/>
    </location>
</feature>
<dbReference type="InParanoid" id="F4SAE8"/>
<dbReference type="KEGG" id="mlr:MELLADRAFT_95733"/>
<keyword evidence="1" id="KW-1133">Transmembrane helix</keyword>
<feature type="transmembrane region" description="Helical" evidence="1">
    <location>
        <begin position="326"/>
        <end position="346"/>
    </location>
</feature>
<feature type="transmembrane region" description="Helical" evidence="1">
    <location>
        <begin position="59"/>
        <end position="81"/>
    </location>
</feature>
<dbReference type="VEuPathDB" id="FungiDB:MELLADRAFT_95733"/>
<accession>F4SAE8</accession>
<proteinExistence type="predicted"/>
<sequence>MDAFIMTALVDTTALILPNSGPLMACFQFLASGVAQAEIWLTLAAFKSYDTAPKYSLLLWLYISWLLAYYGFWVTTWASVYTREFQSKEISDMPPHATLDLFWPHTGCIRRQRVPIMVTFAQVGLLSWHMSSFCRERDIWNDLVNSLKEAAKLWNNLNKSTNDATSILSHGLFKNVNGDPIAMALVAQTRAVTLMTADVETNDRQLIQRSQVMAFAWGAFLLITLIIYASATWSLISLIKSADTEPVRRKHKMQVGLLSRRKNSYTEEGGAISVDNEEARLLHRGLRYLTLHSLTMITAILYSSVVCFIMGAHAEAIVVTAHWRGLGSWLSLASGIFIAMAMAFQFSSFWGTILMWRVWVDLDIIIPVQDARNEHEYDTFQGDIPLQEKAADLAYQSRSCLTIKP</sequence>
<name>F4SAE8_MELLP</name>
<protein>
    <submittedName>
        <fullName evidence="2">Uncharacterized protein</fullName>
    </submittedName>
</protein>
<dbReference type="EMBL" id="GL883177">
    <property type="protein sequence ID" value="EGF98388.1"/>
    <property type="molecule type" value="Genomic_DNA"/>
</dbReference>